<gene>
    <name evidence="2" type="ORF">GGR12_000154</name>
</gene>
<comment type="caution">
    <text evidence="2">The sequence shown here is derived from an EMBL/GenBank/DDBJ whole genome shotgun (WGS) entry which is preliminary data.</text>
</comment>
<feature type="transmembrane region" description="Helical" evidence="1">
    <location>
        <begin position="35"/>
        <end position="55"/>
    </location>
</feature>
<dbReference type="Proteomes" id="UP000529946">
    <property type="component" value="Unassembled WGS sequence"/>
</dbReference>
<evidence type="ECO:0000313" key="2">
    <source>
        <dbReference type="EMBL" id="MBB4081315.1"/>
    </source>
</evidence>
<reference evidence="2 3" key="1">
    <citation type="submission" date="2020-08" db="EMBL/GenBank/DDBJ databases">
        <title>Genomic Encyclopedia of Type Strains, Phase IV (KMG-IV): sequencing the most valuable type-strain genomes for metagenomic binning, comparative biology and taxonomic classification.</title>
        <authorList>
            <person name="Goeker M."/>
        </authorList>
    </citation>
    <scope>NUCLEOTIDE SEQUENCE [LARGE SCALE GENOMIC DNA]</scope>
    <source>
        <strain evidence="2 3">DSM 23960</strain>
    </source>
</reference>
<keyword evidence="1" id="KW-1133">Transmembrane helix</keyword>
<keyword evidence="1" id="KW-0472">Membrane</keyword>
<proteinExistence type="predicted"/>
<evidence type="ECO:0000256" key="1">
    <source>
        <dbReference type="SAM" id="Phobius"/>
    </source>
</evidence>
<organism evidence="2 3">
    <name type="scientific">Brevundimonas lenta</name>
    <dbReference type="NCBI Taxonomy" id="424796"/>
    <lineage>
        <taxon>Bacteria</taxon>
        <taxon>Pseudomonadati</taxon>
        <taxon>Pseudomonadota</taxon>
        <taxon>Alphaproteobacteria</taxon>
        <taxon>Caulobacterales</taxon>
        <taxon>Caulobacteraceae</taxon>
        <taxon>Brevundimonas</taxon>
    </lineage>
</organism>
<keyword evidence="3" id="KW-1185">Reference proteome</keyword>
<protein>
    <submittedName>
        <fullName evidence="2">Uncharacterized protein</fullName>
    </submittedName>
</protein>
<dbReference type="AlphaFoldDB" id="A0A7W6NMF7"/>
<dbReference type="EMBL" id="JACIDM010000001">
    <property type="protein sequence ID" value="MBB4081315.1"/>
    <property type="molecule type" value="Genomic_DNA"/>
</dbReference>
<evidence type="ECO:0000313" key="3">
    <source>
        <dbReference type="Proteomes" id="UP000529946"/>
    </source>
</evidence>
<dbReference type="RefSeq" id="WP_183201858.1">
    <property type="nucleotide sequence ID" value="NZ_BAAAER010000002.1"/>
</dbReference>
<sequence>MGNSFERWGLRAVGIAGILTGLADFADPFLTTPSLSGLISSVGLAMIGGLLLFLASDAARTDEHRAELRRHLERQDAELEGIRALLVNESLDRLDKVPQLLKPNIALLGAAKAKSLVEELRDLVRRETFEWRDADAFRTFYLDTLKGLGPGVTLIATSRTETHYFWNGTQVASEMKAFIERGGTVRRAFFVDDDRRDAPDLIRILDNQASLGVQVFTVDSACLGGSRRLILADDARDFGWEVFTTDDGKIERALVTAESEKLAQFRQFLNRVRACPSLKPYGSTSGSF</sequence>
<name>A0A7W6NMF7_9CAUL</name>
<keyword evidence="1" id="KW-0812">Transmembrane</keyword>
<accession>A0A7W6NMF7</accession>